<sequence>MSQSPFSTSELDQYELDRKRMLLLPFLASGFPTGPEHDKRLKEQARLAEQAAQASRPIQSPLMAGYDTSTISQRPQKQLPIEDKIQICSSRLERWVELTAKFDTGTQDDWISFSIVKDLQLSADNDELVVYETFTGEVMESSMVVKNLAWSSIGTDSRSWATTFRIAPENAPFQVLFGSDFIESKQIYSFNKANLILTRKRGTKEDNRVRQQREARAEAEADELERQRRGHDNASGQANGVGGKAQQSRIKVEEKEKSNMYYDDEMETDN</sequence>
<proteinExistence type="predicted"/>
<reference evidence="2 3" key="1">
    <citation type="submission" date="2016-03" db="EMBL/GenBank/DDBJ databases">
        <authorList>
            <person name="Ploux O."/>
        </authorList>
    </citation>
    <scope>NUCLEOTIDE SEQUENCE [LARGE SCALE GENOMIC DNA]</scope>
    <source>
        <strain evidence="2 3">UAMH 11012</strain>
    </source>
</reference>
<evidence type="ECO:0000256" key="1">
    <source>
        <dbReference type="SAM" id="MobiDB-lite"/>
    </source>
</evidence>
<dbReference type="InterPro" id="IPR021109">
    <property type="entry name" value="Peptidase_aspartic_dom_sf"/>
</dbReference>
<protein>
    <submittedName>
        <fullName evidence="2">Uncharacterized protein</fullName>
    </submittedName>
</protein>
<gene>
    <name evidence="2" type="ORF">PAC_05375</name>
</gene>
<feature type="compositionally biased region" description="Basic and acidic residues" evidence="1">
    <location>
        <begin position="203"/>
        <end position="232"/>
    </location>
</feature>
<dbReference type="Proteomes" id="UP000184330">
    <property type="component" value="Unassembled WGS sequence"/>
</dbReference>
<keyword evidence="3" id="KW-1185">Reference proteome</keyword>
<dbReference type="OrthoDB" id="4767016at2759"/>
<name>A0A1L7WRV4_9HELO</name>
<evidence type="ECO:0000313" key="3">
    <source>
        <dbReference type="Proteomes" id="UP000184330"/>
    </source>
</evidence>
<dbReference type="EMBL" id="FJOG01000006">
    <property type="protein sequence ID" value="CZR55487.1"/>
    <property type="molecule type" value="Genomic_DNA"/>
</dbReference>
<dbReference type="AlphaFoldDB" id="A0A1L7WRV4"/>
<dbReference type="Gene3D" id="2.40.70.10">
    <property type="entry name" value="Acid Proteases"/>
    <property type="match status" value="1"/>
</dbReference>
<organism evidence="2 3">
    <name type="scientific">Phialocephala subalpina</name>
    <dbReference type="NCBI Taxonomy" id="576137"/>
    <lineage>
        <taxon>Eukaryota</taxon>
        <taxon>Fungi</taxon>
        <taxon>Dikarya</taxon>
        <taxon>Ascomycota</taxon>
        <taxon>Pezizomycotina</taxon>
        <taxon>Leotiomycetes</taxon>
        <taxon>Helotiales</taxon>
        <taxon>Mollisiaceae</taxon>
        <taxon>Phialocephala</taxon>
        <taxon>Phialocephala fortinii species complex</taxon>
    </lineage>
</organism>
<accession>A0A1L7WRV4</accession>
<evidence type="ECO:0000313" key="2">
    <source>
        <dbReference type="EMBL" id="CZR55487.1"/>
    </source>
</evidence>
<feature type="region of interest" description="Disordered" evidence="1">
    <location>
        <begin position="203"/>
        <end position="270"/>
    </location>
</feature>